<dbReference type="InterPro" id="IPR027473">
    <property type="entry name" value="L-asparaginase_C"/>
</dbReference>
<keyword evidence="4" id="KW-0378">Hydrolase</keyword>
<evidence type="ECO:0000313" key="13">
    <source>
        <dbReference type="Proteomes" id="UP000188613"/>
    </source>
</evidence>
<dbReference type="SUPFAM" id="SSF53774">
    <property type="entry name" value="Glutaminase/Asparaginase"/>
    <property type="match status" value="1"/>
</dbReference>
<dbReference type="Pfam" id="PF00710">
    <property type="entry name" value="Asparaginase"/>
    <property type="match status" value="1"/>
</dbReference>
<dbReference type="PROSITE" id="PS00917">
    <property type="entry name" value="ASN_GLN_ASE_2"/>
    <property type="match status" value="1"/>
</dbReference>
<dbReference type="RefSeq" id="WP_076767772.1">
    <property type="nucleotide sequence ID" value="NZ_MSFI01000029.1"/>
</dbReference>
<dbReference type="PRINTS" id="PR00139">
    <property type="entry name" value="ASNGLNASE"/>
</dbReference>
<evidence type="ECO:0000256" key="1">
    <source>
        <dbReference type="ARBA" id="ARBA00010518"/>
    </source>
</evidence>
<evidence type="ECO:0000256" key="7">
    <source>
        <dbReference type="PIRSR" id="PIRSR001220-2"/>
    </source>
</evidence>
<dbReference type="PROSITE" id="PS51732">
    <property type="entry name" value="ASN_GLN_ASE_3"/>
    <property type="match status" value="1"/>
</dbReference>
<dbReference type="Gene3D" id="3.40.50.1170">
    <property type="entry name" value="L-asparaginase, N-terminal domain"/>
    <property type="match status" value="1"/>
</dbReference>
<comment type="subunit">
    <text evidence="2">Homotetramer.</text>
</comment>
<evidence type="ECO:0000259" key="11">
    <source>
        <dbReference type="Pfam" id="PF17763"/>
    </source>
</evidence>
<dbReference type="AlphaFoldDB" id="A0A1V2A4E9"/>
<evidence type="ECO:0000256" key="5">
    <source>
        <dbReference type="ARBA" id="ARBA00049366"/>
    </source>
</evidence>
<evidence type="ECO:0000256" key="8">
    <source>
        <dbReference type="PROSITE-ProRule" id="PRU10099"/>
    </source>
</evidence>
<dbReference type="PIRSF" id="PIRSF001220">
    <property type="entry name" value="L-ASNase_gatD"/>
    <property type="match status" value="1"/>
</dbReference>
<feature type="active site" evidence="8">
    <location>
        <position position="14"/>
    </location>
</feature>
<dbReference type="GO" id="GO:0004067">
    <property type="term" value="F:asparaginase activity"/>
    <property type="evidence" value="ECO:0007669"/>
    <property type="project" value="UniProtKB-UniRule"/>
</dbReference>
<dbReference type="PROSITE" id="PS00144">
    <property type="entry name" value="ASN_GLN_ASE_1"/>
    <property type="match status" value="1"/>
</dbReference>
<dbReference type="InterPro" id="IPR037152">
    <property type="entry name" value="L-asparaginase_N_sf"/>
</dbReference>
<dbReference type="FunFam" id="3.40.50.1170:FF:000001">
    <property type="entry name" value="L-asparaginase 2"/>
    <property type="match status" value="1"/>
</dbReference>
<name>A0A1V2A4E9_9BACI</name>
<evidence type="ECO:0000256" key="4">
    <source>
        <dbReference type="ARBA" id="ARBA00022801"/>
    </source>
</evidence>
<accession>A0A1V2A4E9</accession>
<reference evidence="12 13" key="1">
    <citation type="submission" date="2016-12" db="EMBL/GenBank/DDBJ databases">
        <title>Domibacillus sp. SAB 38T whole genome sequencing.</title>
        <authorList>
            <person name="Verma A."/>
            <person name="Ojha A.K."/>
            <person name="Krishnamurthi S."/>
        </authorList>
    </citation>
    <scope>NUCLEOTIDE SEQUENCE [LARGE SCALE GENOMIC DNA]</scope>
    <source>
        <strain evidence="12 13">SAB 38</strain>
    </source>
</reference>
<dbReference type="InterPro" id="IPR040919">
    <property type="entry name" value="Asparaginase_C"/>
</dbReference>
<comment type="caution">
    <text evidence="12">The sequence shown here is derived from an EMBL/GenBank/DDBJ whole genome shotgun (WGS) entry which is preliminary data.</text>
</comment>
<dbReference type="EC" id="3.5.1.1" evidence="3"/>
<evidence type="ECO:0000256" key="9">
    <source>
        <dbReference type="PROSITE-ProRule" id="PRU10100"/>
    </source>
</evidence>
<organism evidence="12 13">
    <name type="scientific">Domibacillus epiphyticus</name>
    <dbReference type="NCBI Taxonomy" id="1714355"/>
    <lineage>
        <taxon>Bacteria</taxon>
        <taxon>Bacillati</taxon>
        <taxon>Bacillota</taxon>
        <taxon>Bacilli</taxon>
        <taxon>Bacillales</taxon>
        <taxon>Bacillaceae</taxon>
        <taxon>Domibacillus</taxon>
    </lineage>
</organism>
<feature type="binding site" evidence="7">
    <location>
        <begin position="86"/>
        <end position="87"/>
    </location>
    <ligand>
        <name>substrate</name>
    </ligand>
</feature>
<sequence length="317" mass="33606">MTPKNLLLIHTGGTISMKANEETGAVDQDGKNPIASLNEFPGIDAVFSVKEPFQIPSPHMTVNEMMTIKELIDQTEAEGVVITHGTDTMEETAYFLDLTLTKRIPVVFTGAMRSSNETGSDGPSNLISAVKTAMSEEAHDKGVLVVMNDAIHSARYVTKANCGTLAAFQSPDTGPIGVVLNNTVHFFHTPMPSDTFDIKNVNLTIPVLTAYAGMDTFLFNQLSSCDGLVIEALGQGNLPPAAAQAVIELIQSGLPVLITSRCVSGIVQPTYSYEGGGRTLQEAGALFSGGLNGQKARLKLLAALSAGRKEDLPAIFP</sequence>
<dbReference type="InterPro" id="IPR027475">
    <property type="entry name" value="Asparaginase/glutaminase_AS2"/>
</dbReference>
<dbReference type="SFLD" id="SFLDS00057">
    <property type="entry name" value="Glutaminase/Asparaginase"/>
    <property type="match status" value="1"/>
</dbReference>
<dbReference type="STRING" id="1714355.BTO28_15105"/>
<dbReference type="EMBL" id="MSFI01000029">
    <property type="protein sequence ID" value="OMP65881.1"/>
    <property type="molecule type" value="Genomic_DNA"/>
</dbReference>
<dbReference type="InterPro" id="IPR020827">
    <property type="entry name" value="Asparaginase/glutaminase_AS1"/>
</dbReference>
<dbReference type="PANTHER" id="PTHR11707">
    <property type="entry name" value="L-ASPARAGINASE"/>
    <property type="match status" value="1"/>
</dbReference>
<evidence type="ECO:0000256" key="6">
    <source>
        <dbReference type="PIRSR" id="PIRSR001220-1"/>
    </source>
</evidence>
<dbReference type="Proteomes" id="UP000188613">
    <property type="component" value="Unassembled WGS sequence"/>
</dbReference>
<feature type="domain" description="L-asparaginase N-terminal" evidence="10">
    <location>
        <begin position="6"/>
        <end position="190"/>
    </location>
</feature>
<comment type="catalytic activity">
    <reaction evidence="5">
        <text>L-asparagine + H2O = L-aspartate + NH4(+)</text>
        <dbReference type="Rhea" id="RHEA:21016"/>
        <dbReference type="ChEBI" id="CHEBI:15377"/>
        <dbReference type="ChEBI" id="CHEBI:28938"/>
        <dbReference type="ChEBI" id="CHEBI:29991"/>
        <dbReference type="ChEBI" id="CHEBI:58048"/>
        <dbReference type="EC" id="3.5.1.1"/>
    </reaction>
</comment>
<dbReference type="PIRSF" id="PIRSF500176">
    <property type="entry name" value="L_ASNase"/>
    <property type="match status" value="1"/>
</dbReference>
<proteinExistence type="inferred from homology"/>
<dbReference type="InterPro" id="IPR036152">
    <property type="entry name" value="Asp/glu_Ase-like_sf"/>
</dbReference>
<keyword evidence="13" id="KW-1185">Reference proteome</keyword>
<dbReference type="GO" id="GO:0006528">
    <property type="term" value="P:asparagine metabolic process"/>
    <property type="evidence" value="ECO:0007669"/>
    <property type="project" value="InterPro"/>
</dbReference>
<dbReference type="Pfam" id="PF17763">
    <property type="entry name" value="Asparaginase_C"/>
    <property type="match status" value="1"/>
</dbReference>
<feature type="binding site" evidence="7">
    <location>
        <position position="57"/>
    </location>
    <ligand>
        <name>substrate</name>
    </ligand>
</feature>
<dbReference type="PANTHER" id="PTHR11707:SF28">
    <property type="entry name" value="60 KDA LYSOPHOSPHOLIPASE"/>
    <property type="match status" value="1"/>
</dbReference>
<dbReference type="InterPro" id="IPR006034">
    <property type="entry name" value="Asparaginase/glutaminase-like"/>
</dbReference>
<protein>
    <recommendedName>
        <fullName evidence="3">asparaginase</fullName>
        <ecNumber evidence="3">3.5.1.1</ecNumber>
    </recommendedName>
</protein>
<evidence type="ECO:0000256" key="2">
    <source>
        <dbReference type="ARBA" id="ARBA00011881"/>
    </source>
</evidence>
<dbReference type="InterPro" id="IPR004550">
    <property type="entry name" value="AsnASE_II"/>
</dbReference>
<evidence type="ECO:0000313" key="12">
    <source>
        <dbReference type="EMBL" id="OMP65881.1"/>
    </source>
</evidence>
<feature type="domain" description="Asparaginase/glutaminase C-terminal" evidence="11">
    <location>
        <begin position="206"/>
        <end position="310"/>
    </location>
</feature>
<dbReference type="CDD" id="cd08964">
    <property type="entry name" value="L-asparaginase_II"/>
    <property type="match status" value="1"/>
</dbReference>
<dbReference type="OrthoDB" id="9788068at2"/>
<dbReference type="SMART" id="SM00870">
    <property type="entry name" value="Asparaginase"/>
    <property type="match status" value="1"/>
</dbReference>
<comment type="similarity">
    <text evidence="1">Belongs to the asparaginase 1 family.</text>
</comment>
<gene>
    <name evidence="12" type="ORF">BTO28_15105</name>
</gene>
<feature type="active site" evidence="9">
    <location>
        <position position="86"/>
    </location>
</feature>
<feature type="active site" description="O-isoaspartyl threonine intermediate" evidence="6">
    <location>
        <position position="14"/>
    </location>
</feature>
<evidence type="ECO:0000259" key="10">
    <source>
        <dbReference type="Pfam" id="PF00710"/>
    </source>
</evidence>
<dbReference type="InterPro" id="IPR027474">
    <property type="entry name" value="L-asparaginase_N"/>
</dbReference>
<dbReference type="Gene3D" id="3.40.50.40">
    <property type="match status" value="1"/>
</dbReference>
<evidence type="ECO:0000256" key="3">
    <source>
        <dbReference type="ARBA" id="ARBA00012920"/>
    </source>
</evidence>